<proteinExistence type="predicted"/>
<accession>A0AAV7SE14</accession>
<name>A0AAV7SE14_PLEWA</name>
<comment type="caution">
    <text evidence="2">The sequence shown here is derived from an EMBL/GenBank/DDBJ whole genome shotgun (WGS) entry which is preliminary data.</text>
</comment>
<evidence type="ECO:0000313" key="2">
    <source>
        <dbReference type="EMBL" id="KAJ1161388.1"/>
    </source>
</evidence>
<sequence length="110" mass="12186">MELINMDNISNLSKVELQRFCKERGLSVGKTATKLTLQLALRVDGPEEEKVDFEEEEILATGPKLQQPEEEDTFFTRVQPPGRAGSCVPAYNLSQEEPVTGKMKGSSGSR</sequence>
<evidence type="ECO:0008006" key="4">
    <source>
        <dbReference type="Google" id="ProtNLM"/>
    </source>
</evidence>
<feature type="region of interest" description="Disordered" evidence="1">
    <location>
        <begin position="87"/>
        <end position="110"/>
    </location>
</feature>
<organism evidence="2 3">
    <name type="scientific">Pleurodeles waltl</name>
    <name type="common">Iberian ribbed newt</name>
    <dbReference type="NCBI Taxonomy" id="8319"/>
    <lineage>
        <taxon>Eukaryota</taxon>
        <taxon>Metazoa</taxon>
        <taxon>Chordata</taxon>
        <taxon>Craniata</taxon>
        <taxon>Vertebrata</taxon>
        <taxon>Euteleostomi</taxon>
        <taxon>Amphibia</taxon>
        <taxon>Batrachia</taxon>
        <taxon>Caudata</taxon>
        <taxon>Salamandroidea</taxon>
        <taxon>Salamandridae</taxon>
        <taxon>Pleurodelinae</taxon>
        <taxon>Pleurodeles</taxon>
    </lineage>
</organism>
<dbReference type="EMBL" id="JANPWB010000008">
    <property type="protein sequence ID" value="KAJ1161388.1"/>
    <property type="molecule type" value="Genomic_DNA"/>
</dbReference>
<reference evidence="2" key="1">
    <citation type="journal article" date="2022" name="bioRxiv">
        <title>Sequencing and chromosome-scale assembly of the giantPleurodeles waltlgenome.</title>
        <authorList>
            <person name="Brown T."/>
            <person name="Elewa A."/>
            <person name="Iarovenko S."/>
            <person name="Subramanian E."/>
            <person name="Araus A.J."/>
            <person name="Petzold A."/>
            <person name="Susuki M."/>
            <person name="Suzuki K.-i.T."/>
            <person name="Hayashi T."/>
            <person name="Toyoda A."/>
            <person name="Oliveira C."/>
            <person name="Osipova E."/>
            <person name="Leigh N.D."/>
            <person name="Simon A."/>
            <person name="Yun M.H."/>
        </authorList>
    </citation>
    <scope>NUCLEOTIDE SEQUENCE</scope>
    <source>
        <strain evidence="2">20211129_DDA</strain>
        <tissue evidence="2">Liver</tissue>
    </source>
</reference>
<protein>
    <recommendedName>
        <fullName evidence="4">SAP domain-containing protein</fullName>
    </recommendedName>
</protein>
<dbReference type="AlphaFoldDB" id="A0AAV7SE14"/>
<dbReference type="Proteomes" id="UP001066276">
    <property type="component" value="Chromosome 4_2"/>
</dbReference>
<evidence type="ECO:0000256" key="1">
    <source>
        <dbReference type="SAM" id="MobiDB-lite"/>
    </source>
</evidence>
<gene>
    <name evidence="2" type="ORF">NDU88_001874</name>
</gene>
<evidence type="ECO:0000313" key="3">
    <source>
        <dbReference type="Proteomes" id="UP001066276"/>
    </source>
</evidence>
<keyword evidence="3" id="KW-1185">Reference proteome</keyword>